<feature type="signal peptide" evidence="2">
    <location>
        <begin position="1"/>
        <end position="22"/>
    </location>
</feature>
<dbReference type="RefSeq" id="XP_024342637.1">
    <property type="nucleotide sequence ID" value="XM_024477385.1"/>
</dbReference>
<evidence type="ECO:0000256" key="2">
    <source>
        <dbReference type="SAM" id="SignalP"/>
    </source>
</evidence>
<dbReference type="GeneID" id="36322335"/>
<evidence type="ECO:0008006" key="5">
    <source>
        <dbReference type="Google" id="ProtNLM"/>
    </source>
</evidence>
<evidence type="ECO:0000313" key="3">
    <source>
        <dbReference type="EMBL" id="OSX65843.1"/>
    </source>
</evidence>
<keyword evidence="1" id="KW-0472">Membrane</keyword>
<feature type="transmembrane region" description="Helical" evidence="1">
    <location>
        <begin position="198"/>
        <end position="222"/>
    </location>
</feature>
<keyword evidence="1" id="KW-0812">Transmembrane</keyword>
<evidence type="ECO:0000256" key="1">
    <source>
        <dbReference type="SAM" id="Phobius"/>
    </source>
</evidence>
<accession>A0A1X6NBS6</accession>
<proteinExistence type="predicted"/>
<dbReference type="EMBL" id="KZ110592">
    <property type="protein sequence ID" value="OSX65843.1"/>
    <property type="molecule type" value="Genomic_DNA"/>
</dbReference>
<keyword evidence="4" id="KW-1185">Reference proteome</keyword>
<organism evidence="3 4">
    <name type="scientific">Postia placenta MAD-698-R-SB12</name>
    <dbReference type="NCBI Taxonomy" id="670580"/>
    <lineage>
        <taxon>Eukaryota</taxon>
        <taxon>Fungi</taxon>
        <taxon>Dikarya</taxon>
        <taxon>Basidiomycota</taxon>
        <taxon>Agaricomycotina</taxon>
        <taxon>Agaricomycetes</taxon>
        <taxon>Polyporales</taxon>
        <taxon>Adustoporiaceae</taxon>
        <taxon>Rhodonia</taxon>
    </lineage>
</organism>
<dbReference type="Proteomes" id="UP000194127">
    <property type="component" value="Unassembled WGS sequence"/>
</dbReference>
<sequence>MRLTSFPLVLAGASLLAQHAAASPVRVLVVSSHQEVSTNGRGPVAAVIENHHNAIHTSNVTVHHPPHMVYPNAGRHCGGSLREKAMRLSNKLFGFPELAPVPIEYAHPHVEGHSEDHPDRVSILPFLGLPATISTEDAPVPATALHQAEAAPPEMGTVRIVHMNGEDGRIMRFRHHRGPFLRRLHFALMALGPWEGRAVAFVLGCGIGVLLRMIWVLGVVLVRAVSYGRQSEEHDNVETIFVMASDAEEILVPPPQYTDEKVAYIVDDKPAL</sequence>
<evidence type="ECO:0000313" key="4">
    <source>
        <dbReference type="Proteomes" id="UP000194127"/>
    </source>
</evidence>
<reference evidence="3 4" key="1">
    <citation type="submission" date="2017-04" db="EMBL/GenBank/DDBJ databases">
        <title>Genome Sequence of the Model Brown-Rot Fungus Postia placenta SB12.</title>
        <authorList>
            <consortium name="DOE Joint Genome Institute"/>
            <person name="Gaskell J."/>
            <person name="Kersten P."/>
            <person name="Larrondo L.F."/>
            <person name="Canessa P."/>
            <person name="Martinez D."/>
            <person name="Hibbett D."/>
            <person name="Schmoll M."/>
            <person name="Kubicek C.P."/>
            <person name="Martinez A.T."/>
            <person name="Yadav J."/>
            <person name="Master E."/>
            <person name="Magnuson J.K."/>
            <person name="James T."/>
            <person name="Yaver D."/>
            <person name="Berka R."/>
            <person name="Labutti K."/>
            <person name="Lipzen A."/>
            <person name="Aerts A."/>
            <person name="Barry K."/>
            <person name="Henrissat B."/>
            <person name="Blanchette R."/>
            <person name="Grigoriev I."/>
            <person name="Cullen D."/>
        </authorList>
    </citation>
    <scope>NUCLEOTIDE SEQUENCE [LARGE SCALE GENOMIC DNA]</scope>
    <source>
        <strain evidence="3 4">MAD-698-R-SB12</strain>
    </source>
</reference>
<keyword evidence="1" id="KW-1133">Transmembrane helix</keyword>
<protein>
    <recommendedName>
        <fullName evidence="5">Protein BIG1</fullName>
    </recommendedName>
</protein>
<dbReference type="OrthoDB" id="3233375at2759"/>
<name>A0A1X6NBS6_9APHY</name>
<dbReference type="AlphaFoldDB" id="A0A1X6NBS6"/>
<keyword evidence="2" id="KW-0732">Signal</keyword>
<feature type="chain" id="PRO_5010886131" description="Protein BIG1" evidence="2">
    <location>
        <begin position="23"/>
        <end position="272"/>
    </location>
</feature>
<gene>
    <name evidence="3" type="ORF">POSPLADRAFT_1038418</name>
</gene>